<dbReference type="EMBL" id="JBHTIV010000009">
    <property type="protein sequence ID" value="MFD0932629.1"/>
    <property type="molecule type" value="Genomic_DNA"/>
</dbReference>
<evidence type="ECO:0000313" key="3">
    <source>
        <dbReference type="Proteomes" id="UP001597049"/>
    </source>
</evidence>
<dbReference type="Proteomes" id="UP001597049">
    <property type="component" value="Unassembled WGS sequence"/>
</dbReference>
<evidence type="ECO:0000313" key="2">
    <source>
        <dbReference type="EMBL" id="MFD0932629.1"/>
    </source>
</evidence>
<proteinExistence type="predicted"/>
<keyword evidence="1" id="KW-1133">Transmembrane helix</keyword>
<comment type="caution">
    <text evidence="2">The sequence shown here is derived from an EMBL/GenBank/DDBJ whole genome shotgun (WGS) entry which is preliminary data.</text>
</comment>
<feature type="transmembrane region" description="Helical" evidence="1">
    <location>
        <begin position="35"/>
        <end position="52"/>
    </location>
</feature>
<dbReference type="Pfam" id="PF04306">
    <property type="entry name" value="DUF456"/>
    <property type="match status" value="1"/>
</dbReference>
<feature type="transmembrane region" description="Helical" evidence="1">
    <location>
        <begin position="61"/>
        <end position="82"/>
    </location>
</feature>
<reference evidence="3" key="1">
    <citation type="journal article" date="2019" name="Int. J. Syst. Evol. Microbiol.">
        <title>The Global Catalogue of Microorganisms (GCM) 10K type strain sequencing project: providing services to taxonomists for standard genome sequencing and annotation.</title>
        <authorList>
            <consortium name="The Broad Institute Genomics Platform"/>
            <consortium name="The Broad Institute Genome Sequencing Center for Infectious Disease"/>
            <person name="Wu L."/>
            <person name="Ma J."/>
        </authorList>
    </citation>
    <scope>NUCLEOTIDE SEQUENCE [LARGE SCALE GENOMIC DNA]</scope>
    <source>
        <strain evidence="3">CCUG 56752</strain>
    </source>
</reference>
<feature type="transmembrane region" description="Helical" evidence="1">
    <location>
        <begin position="94"/>
        <end position="123"/>
    </location>
</feature>
<dbReference type="InterPro" id="IPR007403">
    <property type="entry name" value="DUF456"/>
</dbReference>
<feature type="transmembrane region" description="Helical" evidence="1">
    <location>
        <begin position="144"/>
        <end position="170"/>
    </location>
</feature>
<dbReference type="PANTHER" id="PTHR39165">
    <property type="entry name" value="IG HYPOTHETICAL 17883"/>
    <property type="match status" value="1"/>
</dbReference>
<protein>
    <submittedName>
        <fullName evidence="2">DUF456 domain-containing protein</fullName>
    </submittedName>
</protein>
<evidence type="ECO:0000256" key="1">
    <source>
        <dbReference type="SAM" id="Phobius"/>
    </source>
</evidence>
<sequence length="177" mass="19964">MFKFDFREIKHMSILLISLGFICCIVGIIGSLLPVLPGLPISWICILLLYFVPEVEVSSSMLWITFTITLVIFILDYLIPIFGVNKYGGSKYGVYGAGIGLVIGLFTPIPFDFLIFSFLGAYLSEVIFSKMDRDQALRAAFGSFIGFLTSTFIEFVGALAFMIIFCYKVIQYREFLF</sequence>
<keyword evidence="3" id="KW-1185">Reference proteome</keyword>
<dbReference type="PANTHER" id="PTHR39165:SF1">
    <property type="entry name" value="DUF456 DOMAIN-CONTAINING PROTEIN"/>
    <property type="match status" value="1"/>
</dbReference>
<keyword evidence="1" id="KW-0472">Membrane</keyword>
<feature type="transmembrane region" description="Helical" evidence="1">
    <location>
        <begin position="12"/>
        <end position="29"/>
    </location>
</feature>
<organism evidence="2 3">
    <name type="scientific">Psychroflexus salinarum</name>
    <dbReference type="NCBI Taxonomy" id="546024"/>
    <lineage>
        <taxon>Bacteria</taxon>
        <taxon>Pseudomonadati</taxon>
        <taxon>Bacteroidota</taxon>
        <taxon>Flavobacteriia</taxon>
        <taxon>Flavobacteriales</taxon>
        <taxon>Flavobacteriaceae</taxon>
        <taxon>Psychroflexus</taxon>
    </lineage>
</organism>
<accession>A0ABW3GQW7</accession>
<keyword evidence="1" id="KW-0812">Transmembrane</keyword>
<gene>
    <name evidence="2" type="ORF">ACFQ0R_08500</name>
</gene>
<name>A0ABW3GQW7_9FLAO</name>